<dbReference type="Gene3D" id="1.25.40.20">
    <property type="entry name" value="Ankyrin repeat-containing domain"/>
    <property type="match status" value="2"/>
</dbReference>
<name>A0A317WM63_9EURO</name>
<dbReference type="GO" id="GO:0051059">
    <property type="term" value="F:NF-kappaB binding"/>
    <property type="evidence" value="ECO:0007669"/>
    <property type="project" value="TreeGrafter"/>
</dbReference>
<dbReference type="InterPro" id="IPR002110">
    <property type="entry name" value="Ankyrin_rpt"/>
</dbReference>
<keyword evidence="2 3" id="KW-0040">ANK repeat</keyword>
<proteinExistence type="predicted"/>
<evidence type="ECO:0000256" key="2">
    <source>
        <dbReference type="ARBA" id="ARBA00023043"/>
    </source>
</evidence>
<evidence type="ECO:0000256" key="1">
    <source>
        <dbReference type="ARBA" id="ARBA00022737"/>
    </source>
</evidence>
<feature type="repeat" description="ANK" evidence="3">
    <location>
        <begin position="271"/>
        <end position="293"/>
    </location>
</feature>
<feature type="repeat" description="ANK" evidence="3">
    <location>
        <begin position="106"/>
        <end position="138"/>
    </location>
</feature>
<dbReference type="AlphaFoldDB" id="A0A317WM63"/>
<reference evidence="4 5" key="1">
    <citation type="submission" date="2016-12" db="EMBL/GenBank/DDBJ databases">
        <title>The genomes of Aspergillus section Nigri reveals drivers in fungal speciation.</title>
        <authorList>
            <consortium name="DOE Joint Genome Institute"/>
            <person name="Vesth T.C."/>
            <person name="Nybo J."/>
            <person name="Theobald S."/>
            <person name="Brandl J."/>
            <person name="Frisvad J.C."/>
            <person name="Nielsen K.F."/>
            <person name="Lyhne E.K."/>
            <person name="Kogle M.E."/>
            <person name="Kuo A."/>
            <person name="Riley R."/>
            <person name="Clum A."/>
            <person name="Nolan M."/>
            <person name="Lipzen A."/>
            <person name="Salamov A."/>
            <person name="Henrissat B."/>
            <person name="Wiebenga A."/>
            <person name="De Vries R.P."/>
            <person name="Grigoriev I.V."/>
            <person name="Mortensen U.H."/>
            <person name="Andersen M.R."/>
            <person name="Baker S.E."/>
        </authorList>
    </citation>
    <scope>NUCLEOTIDE SEQUENCE [LARGE SCALE GENOMIC DNA]</scope>
    <source>
        <strain evidence="4 5">CBS 117.55</strain>
    </source>
</reference>
<dbReference type="Proteomes" id="UP000247233">
    <property type="component" value="Unassembled WGS sequence"/>
</dbReference>
<gene>
    <name evidence="4" type="ORF">BO70DRAFT_427370</name>
</gene>
<organism evidence="4 5">
    <name type="scientific">Aspergillus heteromorphus CBS 117.55</name>
    <dbReference type="NCBI Taxonomy" id="1448321"/>
    <lineage>
        <taxon>Eukaryota</taxon>
        <taxon>Fungi</taxon>
        <taxon>Dikarya</taxon>
        <taxon>Ascomycota</taxon>
        <taxon>Pezizomycotina</taxon>
        <taxon>Eurotiomycetes</taxon>
        <taxon>Eurotiomycetidae</taxon>
        <taxon>Eurotiales</taxon>
        <taxon>Aspergillaceae</taxon>
        <taxon>Aspergillus</taxon>
        <taxon>Aspergillus subgen. Circumdati</taxon>
    </lineage>
</organism>
<dbReference type="OrthoDB" id="539213at2759"/>
<dbReference type="RefSeq" id="XP_025401306.1">
    <property type="nucleotide sequence ID" value="XM_025547878.1"/>
</dbReference>
<accession>A0A317WM63</accession>
<comment type="caution">
    <text evidence="4">The sequence shown here is derived from an EMBL/GenBank/DDBJ whole genome shotgun (WGS) entry which is preliminary data.</text>
</comment>
<dbReference type="EMBL" id="MSFL01000006">
    <property type="protein sequence ID" value="PWY87423.1"/>
    <property type="molecule type" value="Genomic_DNA"/>
</dbReference>
<protein>
    <submittedName>
        <fullName evidence="4">Ankyrin</fullName>
    </submittedName>
</protein>
<dbReference type="PANTHER" id="PTHR46680:SF3">
    <property type="entry name" value="NF-KAPPA-B INHIBITOR CACTUS"/>
    <property type="match status" value="1"/>
</dbReference>
<dbReference type="InterPro" id="IPR051070">
    <property type="entry name" value="NF-kappa-B_inhibitor"/>
</dbReference>
<dbReference type="Pfam" id="PF00023">
    <property type="entry name" value="Ank"/>
    <property type="match status" value="1"/>
</dbReference>
<keyword evidence="1" id="KW-0677">Repeat</keyword>
<dbReference type="PROSITE" id="PS50088">
    <property type="entry name" value="ANK_REPEAT"/>
    <property type="match status" value="2"/>
</dbReference>
<dbReference type="SMART" id="SM00248">
    <property type="entry name" value="ANK"/>
    <property type="match status" value="4"/>
</dbReference>
<dbReference type="GO" id="GO:0071356">
    <property type="term" value="P:cellular response to tumor necrosis factor"/>
    <property type="evidence" value="ECO:0007669"/>
    <property type="project" value="TreeGrafter"/>
</dbReference>
<dbReference type="Pfam" id="PF13857">
    <property type="entry name" value="Ank_5"/>
    <property type="match status" value="1"/>
</dbReference>
<dbReference type="GeneID" id="37070115"/>
<dbReference type="PANTHER" id="PTHR46680">
    <property type="entry name" value="NF-KAPPA-B INHIBITOR ALPHA"/>
    <property type="match status" value="1"/>
</dbReference>
<evidence type="ECO:0000313" key="5">
    <source>
        <dbReference type="Proteomes" id="UP000247233"/>
    </source>
</evidence>
<evidence type="ECO:0000256" key="3">
    <source>
        <dbReference type="PROSITE-ProRule" id="PRU00023"/>
    </source>
</evidence>
<dbReference type="InterPro" id="IPR036770">
    <property type="entry name" value="Ankyrin_rpt-contain_sf"/>
</dbReference>
<sequence length="316" mass="34643">MPPRPLDYNVWQYGTGIGNMPLELCEHLSECKGVAARVHMFVQPNNGQSFHQILSTQARVRGIPRIPVGCLFEYDYDDSKSIICGNHQQLERDLQSGMNPNVTTEAGITLLSLAVGRGEAECARVLLEYGADPNLRGDWQIALPLDYTSPIHPLPARMTIQQLLLHGARFQYPSVFAAICSINDTRYVRQAVDNGTNLAAMCFPDGNTALHFAARAYSDRPDIADTVAELVPALANSRNDRDETPLHLAVTPALQDAMLRAGANPNVRDRDGDTPVHLAIRSQTIDLIRPLLNSRRTDIEGMQNDACEGPGGLLPA</sequence>
<dbReference type="PROSITE" id="PS50297">
    <property type="entry name" value="ANK_REP_REGION"/>
    <property type="match status" value="2"/>
</dbReference>
<dbReference type="STRING" id="1448321.A0A317WM63"/>
<evidence type="ECO:0000313" key="4">
    <source>
        <dbReference type="EMBL" id="PWY87423.1"/>
    </source>
</evidence>
<dbReference type="VEuPathDB" id="FungiDB:BO70DRAFT_427370"/>
<dbReference type="SUPFAM" id="SSF48403">
    <property type="entry name" value="Ankyrin repeat"/>
    <property type="match status" value="1"/>
</dbReference>
<dbReference type="GO" id="GO:0005829">
    <property type="term" value="C:cytosol"/>
    <property type="evidence" value="ECO:0007669"/>
    <property type="project" value="TreeGrafter"/>
</dbReference>
<keyword evidence="5" id="KW-1185">Reference proteome</keyword>